<dbReference type="AlphaFoldDB" id="A0A6B9XQ54"/>
<name>A0A6B9XQ54_PICSI</name>
<proteinExistence type="predicted"/>
<geneLocation type="mitochondrion" evidence="1"/>
<keyword evidence="1" id="KW-0496">Mitochondrion</keyword>
<reference evidence="1" key="1">
    <citation type="submission" date="2019-03" db="EMBL/GenBank/DDBJ databases">
        <title>Largest Complete Mitochondrial Genome of a Gymnosperm, Sitka Spruce (Picea sitchensis), Indicates Complex Physical Structure.</title>
        <authorList>
            <person name="Jackman S.D."/>
            <person name="Coombe L."/>
            <person name="Warren R."/>
            <person name="Kirk H."/>
            <person name="Trinh E."/>
            <person name="McLeod T."/>
            <person name="Pleasance S."/>
            <person name="Pandoh P."/>
            <person name="Zhao Y."/>
            <person name="Coope R."/>
            <person name="Bousquet J."/>
            <person name="Bohlmann J.C."/>
            <person name="Jones S.J.M."/>
            <person name="Birol I."/>
        </authorList>
    </citation>
    <scope>NUCLEOTIDE SEQUENCE</scope>
    <source>
        <strain evidence="1">Q903</strain>
    </source>
</reference>
<gene>
    <name evidence="1" type="primary">orf04200</name>
    <name evidence="1" type="ORF">Q903MT_gene4177</name>
</gene>
<accession>A0A6B9XQ54</accession>
<dbReference type="EMBL" id="MK697699">
    <property type="protein sequence ID" value="QHR90154.1"/>
    <property type="molecule type" value="Genomic_DNA"/>
</dbReference>
<evidence type="ECO:0000313" key="1">
    <source>
        <dbReference type="EMBL" id="QHR90154.1"/>
    </source>
</evidence>
<protein>
    <submittedName>
        <fullName evidence="1">Uncharacterized protein</fullName>
    </submittedName>
</protein>
<organism evidence="1">
    <name type="scientific">Picea sitchensis</name>
    <name type="common">Sitka spruce</name>
    <name type="synonym">Pinus sitchensis</name>
    <dbReference type="NCBI Taxonomy" id="3332"/>
    <lineage>
        <taxon>Eukaryota</taxon>
        <taxon>Viridiplantae</taxon>
        <taxon>Streptophyta</taxon>
        <taxon>Embryophyta</taxon>
        <taxon>Tracheophyta</taxon>
        <taxon>Spermatophyta</taxon>
        <taxon>Pinopsida</taxon>
        <taxon>Pinidae</taxon>
        <taxon>Conifers I</taxon>
        <taxon>Pinales</taxon>
        <taxon>Pinaceae</taxon>
        <taxon>Picea</taxon>
    </lineage>
</organism>
<sequence length="49" mass="5581">MLLVLRLMRLLPLILLGISALLCQGSHLFLISSFLSFLLYMLGDLFYHA</sequence>